<dbReference type="Proteomes" id="UP000590412">
    <property type="component" value="Unassembled WGS sequence"/>
</dbReference>
<dbReference type="InterPro" id="IPR036864">
    <property type="entry name" value="Zn2-C6_fun-type_DNA-bd_sf"/>
</dbReference>
<dbReference type="Gene3D" id="4.10.240.10">
    <property type="entry name" value="Zn(2)-C6 fungal-type DNA-binding domain"/>
    <property type="match status" value="1"/>
</dbReference>
<comment type="caution">
    <text evidence="10">The sequence shown here is derived from an EMBL/GenBank/DDBJ whole genome shotgun (WGS) entry which is preliminary data.</text>
</comment>
<evidence type="ECO:0000256" key="3">
    <source>
        <dbReference type="ARBA" id="ARBA00022833"/>
    </source>
</evidence>
<accession>A0A8X7NN97</accession>
<evidence type="ECO:0000256" key="1">
    <source>
        <dbReference type="ARBA" id="ARBA00004123"/>
    </source>
</evidence>
<protein>
    <submittedName>
        <fullName evidence="10">Fungal Zn(2)-Cys(6) binuclear cluster domain family protein</fullName>
    </submittedName>
</protein>
<keyword evidence="4" id="KW-0805">Transcription regulation</keyword>
<proteinExistence type="predicted"/>
<dbReference type="PANTHER" id="PTHR47782:SF1">
    <property type="entry name" value="PYRIMIDINE PATHWAY REGULATORY PROTEIN 1"/>
    <property type="match status" value="1"/>
</dbReference>
<feature type="domain" description="Zn(2)-C6 fungal-type" evidence="9">
    <location>
        <begin position="29"/>
        <end position="58"/>
    </location>
</feature>
<gene>
    <name evidence="10" type="ORF">FOB60_002154</name>
</gene>
<feature type="region of interest" description="Disordered" evidence="8">
    <location>
        <begin position="960"/>
        <end position="979"/>
    </location>
</feature>
<keyword evidence="2" id="KW-0479">Metal-binding</keyword>
<keyword evidence="5" id="KW-0238">DNA-binding</keyword>
<dbReference type="AlphaFoldDB" id="A0A8X7NN97"/>
<evidence type="ECO:0000256" key="4">
    <source>
        <dbReference type="ARBA" id="ARBA00023015"/>
    </source>
</evidence>
<evidence type="ECO:0000259" key="9">
    <source>
        <dbReference type="PROSITE" id="PS50048"/>
    </source>
</evidence>
<dbReference type="PANTHER" id="PTHR47782">
    <property type="entry name" value="ZN(II)2CYS6 TRANSCRIPTION FACTOR (EUROFUNG)-RELATED"/>
    <property type="match status" value="1"/>
</dbReference>
<sequence>MAINNEVHSTPTPNLKLINTSSGVRVSQACDRCRIKKIKCDGLSPCQNCKKADLECKTSDKLTRRAFPKGYTENLEKKVKALEEEVRLLREHGGHVSDGVNKSMTVSPQKGPSPASIPTTTTTNDKVLFQTTNQSVQINNPIDQIFNLDDRGIIIGNDNLNFESQFNHLLINLHMPFLKITNSHNFLLNDPNDYLYDPAQAKNNQFHNKDLDLVFNPLTGANPSAPDSGVNELPHDVYDLFIKLINNFKKVFKSKKELDAQITQYFLNYNIFIPIFDYNEFIQSYDDFHTMYPFIFTYDDSTINGFNLSNTSDYQIVNRFLMTIIQTYAMIFINNPTINLNLLLNHSDPHYSVNRDKSILKSLYDILPYFNGFQISISQLQTYLLLLYYSLLTNNKEKSLILSSLINAFIGILGINLNSKNLFFNDLSLNVSQRRNRVKIFWTFKVLLKCFNLKFGFKPSLNTTVINPVTIDRYFQLTPEKLSSLLEDNDDLFNTLLKPSIEFLNLMNIIIPSSFSPNYYQYLKLDKKKKEKEHPNNAHNHHRLDWILNEDDGDGNDGNLNYNFNQFLTIDKNLSDWRQSLKNKVFSLVPFNLDLGLPNLLNISHNNLYHDMTQEHLKQEVMIHYYQTGIPDTYTASQLIKIQLNFHYVLIRSMNYLNFIVDKELDFVYYKEIAVIASEVLQYFNLIFYHISLSQEKRNDPVVNSNSIVMESLGLDVDEDGFVINDFSVKRRRSNAKPSSAKRIIKEIPMSPFNPMLNGLSLTVINLKKSIVLQMLYLLICQMKFLKRNELVANITDSVNLLTNSVDLFISVFLNYKPGVNSKKTNEDILFDKLMKDELRVEILQYQQKQQQQSQNGDDTDDEDDDEDVHGNHHSSGASYYKSIDWDNENLDEDLKYLKICKFIKYKSQSILEQHNASKMSHNQHQSIVIPPNPYTPLSSSASASGSSHSIKYDMSNNLHNNHNHNSNHNNNHNNNKDFGAAHDLMELKRSYSNRNLNYPTH</sequence>
<reference evidence="10" key="1">
    <citation type="submission" date="2020-03" db="EMBL/GenBank/DDBJ databases">
        <title>FDA dAtabase for Regulatory Grade micrObial Sequences (FDA-ARGOS): Supporting development and validation of Infectious Disease Dx tests.</title>
        <authorList>
            <person name="Campos J."/>
            <person name="Goldberg B."/>
            <person name="Tallon L."/>
            <person name="Sadzewicz L."/>
            <person name="Vavikolanu K."/>
            <person name="Mehta A."/>
            <person name="Aluvathingal J."/>
            <person name="Nadendla S."/>
            <person name="Nandy P."/>
            <person name="Geyer C."/>
            <person name="Yan Y."/>
            <person name="Sichtig H."/>
        </authorList>
    </citation>
    <scope>NUCLEOTIDE SEQUENCE [LARGE SCALE GENOMIC DNA]</scope>
    <source>
        <strain evidence="10">FDAARGOS_652</strain>
    </source>
</reference>
<evidence type="ECO:0000256" key="8">
    <source>
        <dbReference type="SAM" id="MobiDB-lite"/>
    </source>
</evidence>
<feature type="compositionally biased region" description="Low complexity" evidence="8">
    <location>
        <begin position="846"/>
        <end position="855"/>
    </location>
</feature>
<dbReference type="PROSITE" id="PS50048">
    <property type="entry name" value="ZN2_CY6_FUNGAL_2"/>
    <property type="match status" value="1"/>
</dbReference>
<keyword evidence="3" id="KW-0862">Zinc</keyword>
<dbReference type="OrthoDB" id="4151048at2759"/>
<dbReference type="InterPro" id="IPR052202">
    <property type="entry name" value="Yeast_MetPath_Reg"/>
</dbReference>
<name>A0A8X7NN97_CANPA</name>
<dbReference type="PROSITE" id="PS00463">
    <property type="entry name" value="ZN2_CY6_FUNGAL_1"/>
    <property type="match status" value="1"/>
</dbReference>
<keyword evidence="6" id="KW-0804">Transcription</keyword>
<dbReference type="InterPro" id="IPR001138">
    <property type="entry name" value="Zn2Cys6_DnaBD"/>
</dbReference>
<evidence type="ECO:0000256" key="2">
    <source>
        <dbReference type="ARBA" id="ARBA00022723"/>
    </source>
</evidence>
<evidence type="ECO:0000256" key="7">
    <source>
        <dbReference type="ARBA" id="ARBA00023242"/>
    </source>
</evidence>
<evidence type="ECO:0000256" key="6">
    <source>
        <dbReference type="ARBA" id="ARBA00023163"/>
    </source>
</evidence>
<dbReference type="SUPFAM" id="SSF57701">
    <property type="entry name" value="Zn2/Cys6 DNA-binding domain"/>
    <property type="match status" value="1"/>
</dbReference>
<dbReference type="SMART" id="SM00066">
    <property type="entry name" value="GAL4"/>
    <property type="match status" value="1"/>
</dbReference>
<dbReference type="GO" id="GO:0005634">
    <property type="term" value="C:nucleus"/>
    <property type="evidence" value="ECO:0007669"/>
    <property type="project" value="UniProtKB-SubCell"/>
</dbReference>
<evidence type="ECO:0000313" key="11">
    <source>
        <dbReference type="Proteomes" id="UP000590412"/>
    </source>
</evidence>
<dbReference type="GO" id="GO:0008270">
    <property type="term" value="F:zinc ion binding"/>
    <property type="evidence" value="ECO:0007669"/>
    <property type="project" value="InterPro"/>
</dbReference>
<dbReference type="GO" id="GO:0000981">
    <property type="term" value="F:DNA-binding transcription factor activity, RNA polymerase II-specific"/>
    <property type="evidence" value="ECO:0007669"/>
    <property type="project" value="InterPro"/>
</dbReference>
<feature type="compositionally biased region" description="Low complexity" evidence="8">
    <location>
        <begin position="960"/>
        <end position="974"/>
    </location>
</feature>
<dbReference type="EMBL" id="JABWAB010000003">
    <property type="protein sequence ID" value="KAF6057599.1"/>
    <property type="molecule type" value="Genomic_DNA"/>
</dbReference>
<feature type="region of interest" description="Disordered" evidence="8">
    <location>
        <begin position="846"/>
        <end position="876"/>
    </location>
</feature>
<organism evidence="10 11">
    <name type="scientific">Candida parapsilosis</name>
    <name type="common">Yeast</name>
    <dbReference type="NCBI Taxonomy" id="5480"/>
    <lineage>
        <taxon>Eukaryota</taxon>
        <taxon>Fungi</taxon>
        <taxon>Dikarya</taxon>
        <taxon>Ascomycota</taxon>
        <taxon>Saccharomycotina</taxon>
        <taxon>Pichiomycetes</taxon>
        <taxon>Debaryomycetaceae</taxon>
        <taxon>Candida/Lodderomyces clade</taxon>
        <taxon>Candida</taxon>
    </lineage>
</organism>
<dbReference type="GO" id="GO:0045944">
    <property type="term" value="P:positive regulation of transcription by RNA polymerase II"/>
    <property type="evidence" value="ECO:0007669"/>
    <property type="project" value="TreeGrafter"/>
</dbReference>
<comment type="subcellular location">
    <subcellularLocation>
        <location evidence="1">Nucleus</location>
    </subcellularLocation>
</comment>
<keyword evidence="7" id="KW-0539">Nucleus</keyword>
<dbReference type="Pfam" id="PF00172">
    <property type="entry name" value="Zn_clus"/>
    <property type="match status" value="1"/>
</dbReference>
<evidence type="ECO:0000256" key="5">
    <source>
        <dbReference type="ARBA" id="ARBA00023125"/>
    </source>
</evidence>
<evidence type="ECO:0000313" key="10">
    <source>
        <dbReference type="EMBL" id="KAF6057599.1"/>
    </source>
</evidence>
<dbReference type="CDD" id="cd00067">
    <property type="entry name" value="GAL4"/>
    <property type="match status" value="1"/>
</dbReference>
<feature type="compositionally biased region" description="Acidic residues" evidence="8">
    <location>
        <begin position="858"/>
        <end position="868"/>
    </location>
</feature>
<feature type="region of interest" description="Disordered" evidence="8">
    <location>
        <begin position="97"/>
        <end position="121"/>
    </location>
</feature>
<dbReference type="CDD" id="cd15485">
    <property type="entry name" value="ZIP_Cat8"/>
    <property type="match status" value="1"/>
</dbReference>
<dbReference type="GO" id="GO:0043565">
    <property type="term" value="F:sequence-specific DNA binding"/>
    <property type="evidence" value="ECO:0007669"/>
    <property type="project" value="TreeGrafter"/>
</dbReference>
<feature type="compositionally biased region" description="Polar residues" evidence="8">
    <location>
        <begin position="100"/>
        <end position="110"/>
    </location>
</feature>